<evidence type="ECO:0000313" key="2">
    <source>
        <dbReference type="EMBL" id="GFO23474.1"/>
    </source>
</evidence>
<gene>
    <name evidence="2" type="ORF">PoB_004997900</name>
</gene>
<comment type="caution">
    <text evidence="2">The sequence shown here is derived from an EMBL/GenBank/DDBJ whole genome shotgun (WGS) entry which is preliminary data.</text>
</comment>
<keyword evidence="3" id="KW-1185">Reference proteome</keyword>
<dbReference type="AlphaFoldDB" id="A0AAV4BYK5"/>
<accession>A0AAV4BYK5</accession>
<reference evidence="2 3" key="1">
    <citation type="journal article" date="2021" name="Elife">
        <title>Chloroplast acquisition without the gene transfer in kleptoplastic sea slugs, Plakobranchus ocellatus.</title>
        <authorList>
            <person name="Maeda T."/>
            <person name="Takahashi S."/>
            <person name="Yoshida T."/>
            <person name="Shimamura S."/>
            <person name="Takaki Y."/>
            <person name="Nagai Y."/>
            <person name="Toyoda A."/>
            <person name="Suzuki Y."/>
            <person name="Arimoto A."/>
            <person name="Ishii H."/>
            <person name="Satoh N."/>
            <person name="Nishiyama T."/>
            <person name="Hasebe M."/>
            <person name="Maruyama T."/>
            <person name="Minagawa J."/>
            <person name="Obokata J."/>
            <person name="Shigenobu S."/>
        </authorList>
    </citation>
    <scope>NUCLEOTIDE SEQUENCE [LARGE SCALE GENOMIC DNA]</scope>
</reference>
<evidence type="ECO:0000313" key="3">
    <source>
        <dbReference type="Proteomes" id="UP000735302"/>
    </source>
</evidence>
<dbReference type="EMBL" id="BLXT01005511">
    <property type="protein sequence ID" value="GFO23474.1"/>
    <property type="molecule type" value="Genomic_DNA"/>
</dbReference>
<dbReference type="Proteomes" id="UP000735302">
    <property type="component" value="Unassembled WGS sequence"/>
</dbReference>
<sequence length="100" mass="11307">MEGHGTSIAYRRDDRRKRGEEKTERERERERSEKREALGLSTTSLLARFVFQRTGTNRGASWGVSEKRGEADDDDDGGGGGDYEKKELKERRGVEGDGTK</sequence>
<evidence type="ECO:0000256" key="1">
    <source>
        <dbReference type="SAM" id="MobiDB-lite"/>
    </source>
</evidence>
<proteinExistence type="predicted"/>
<organism evidence="2 3">
    <name type="scientific">Plakobranchus ocellatus</name>
    <dbReference type="NCBI Taxonomy" id="259542"/>
    <lineage>
        <taxon>Eukaryota</taxon>
        <taxon>Metazoa</taxon>
        <taxon>Spiralia</taxon>
        <taxon>Lophotrochozoa</taxon>
        <taxon>Mollusca</taxon>
        <taxon>Gastropoda</taxon>
        <taxon>Heterobranchia</taxon>
        <taxon>Euthyneura</taxon>
        <taxon>Panpulmonata</taxon>
        <taxon>Sacoglossa</taxon>
        <taxon>Placobranchoidea</taxon>
        <taxon>Plakobranchidae</taxon>
        <taxon>Plakobranchus</taxon>
    </lineage>
</organism>
<feature type="compositionally biased region" description="Basic and acidic residues" evidence="1">
    <location>
        <begin position="82"/>
        <end position="100"/>
    </location>
</feature>
<feature type="region of interest" description="Disordered" evidence="1">
    <location>
        <begin position="1"/>
        <end position="100"/>
    </location>
</feature>
<protein>
    <submittedName>
        <fullName evidence="2">Uncharacterized protein</fullName>
    </submittedName>
</protein>
<name>A0AAV4BYK5_9GAST</name>
<feature type="compositionally biased region" description="Basic and acidic residues" evidence="1">
    <location>
        <begin position="10"/>
        <end position="37"/>
    </location>
</feature>